<dbReference type="RefSeq" id="WP_269022862.1">
    <property type="nucleotide sequence ID" value="NZ_CP113517.1"/>
</dbReference>
<evidence type="ECO:0000256" key="1">
    <source>
        <dbReference type="SAM" id="MobiDB-lite"/>
    </source>
</evidence>
<organism evidence="2 3">
    <name type="scientific">Methylomonas rapida</name>
    <dbReference type="NCBI Taxonomy" id="2963939"/>
    <lineage>
        <taxon>Bacteria</taxon>
        <taxon>Pseudomonadati</taxon>
        <taxon>Pseudomonadota</taxon>
        <taxon>Gammaproteobacteria</taxon>
        <taxon>Methylococcales</taxon>
        <taxon>Methylococcaceae</taxon>
        <taxon>Methylomonas</taxon>
    </lineage>
</organism>
<keyword evidence="3" id="KW-1185">Reference proteome</keyword>
<protein>
    <submittedName>
        <fullName evidence="2">Uncharacterized protein</fullName>
    </submittedName>
</protein>
<feature type="region of interest" description="Disordered" evidence="1">
    <location>
        <begin position="60"/>
        <end position="81"/>
    </location>
</feature>
<proteinExistence type="predicted"/>
<dbReference type="EMBL" id="CP113517">
    <property type="protein sequence ID" value="WAR46937.1"/>
    <property type="molecule type" value="Genomic_DNA"/>
</dbReference>
<dbReference type="Proteomes" id="UP001162780">
    <property type="component" value="Chromosome"/>
</dbReference>
<dbReference type="Gene3D" id="1.10.260.40">
    <property type="entry name" value="lambda repressor-like DNA-binding domains"/>
    <property type="match status" value="1"/>
</dbReference>
<name>A0ABY7GR03_9GAMM</name>
<evidence type="ECO:0000313" key="3">
    <source>
        <dbReference type="Proteomes" id="UP001162780"/>
    </source>
</evidence>
<sequence>MKSTKKEERERLANAVGSSVAYFYQVAGGHRKPSASLCVLLEQHSNGLLTKEELRPEFFGPTNHKPFLHGNSLSPMADKRN</sequence>
<reference evidence="2" key="1">
    <citation type="submission" date="2022-11" db="EMBL/GenBank/DDBJ databases">
        <title>Methylomonas rapida sp. nov., Carotenoid-Producing Obligate Methanotrophs with High Growth Characteristics and Biotechnological Potential.</title>
        <authorList>
            <person name="Tikhonova E.N."/>
            <person name="Suleimanov R.Z."/>
            <person name="Miroshnikov K."/>
            <person name="Oshkin I.Y."/>
            <person name="Belova S.E."/>
            <person name="Danilova O.V."/>
            <person name="Ashikhmin A."/>
            <person name="Konopkin A."/>
            <person name="But S.Y."/>
            <person name="Khmelenina V.N."/>
            <person name="Kuznetsov N."/>
            <person name="Pimenov N.V."/>
            <person name="Dedysh S.N."/>
        </authorList>
    </citation>
    <scope>NUCLEOTIDE SEQUENCE</scope>
    <source>
        <strain evidence="2">MP1</strain>
    </source>
</reference>
<gene>
    <name evidence="2" type="ORF">NM686_010620</name>
</gene>
<accession>A0ABY7GR03</accession>
<evidence type="ECO:0000313" key="2">
    <source>
        <dbReference type="EMBL" id="WAR46937.1"/>
    </source>
</evidence>
<dbReference type="InterPro" id="IPR010982">
    <property type="entry name" value="Lambda_DNA-bd_dom_sf"/>
</dbReference>